<gene>
    <name evidence="9" type="ORF">DGMP_14260</name>
</gene>
<keyword evidence="4 7" id="KW-1133">Transmembrane helix</keyword>
<evidence type="ECO:0000256" key="7">
    <source>
        <dbReference type="SAM" id="Phobius"/>
    </source>
</evidence>
<evidence type="ECO:0000259" key="8">
    <source>
        <dbReference type="PROSITE" id="PS51781"/>
    </source>
</evidence>
<keyword evidence="6" id="KW-0175">Coiled coil</keyword>
<evidence type="ECO:0000256" key="2">
    <source>
        <dbReference type="ARBA" id="ARBA00022692"/>
    </source>
</evidence>
<dbReference type="InterPro" id="IPR016476">
    <property type="entry name" value="SH3_dom_pro"/>
</dbReference>
<evidence type="ECO:0000256" key="1">
    <source>
        <dbReference type="ARBA" id="ARBA00004167"/>
    </source>
</evidence>
<dbReference type="SMART" id="SM00287">
    <property type="entry name" value="SH3b"/>
    <property type="match status" value="1"/>
</dbReference>
<comment type="subcellular location">
    <subcellularLocation>
        <location evidence="1">Membrane</location>
        <topology evidence="1">Single-pass membrane protein</topology>
    </subcellularLocation>
</comment>
<accession>A0A8D5FG70</accession>
<dbReference type="RefSeq" id="WP_228856835.1">
    <property type="nucleotide sequence ID" value="NZ_AP024086.1"/>
</dbReference>
<feature type="transmembrane region" description="Helical" evidence="7">
    <location>
        <begin position="212"/>
        <end position="232"/>
    </location>
</feature>
<dbReference type="KEGG" id="dbk:DGMP_14260"/>
<evidence type="ECO:0000256" key="5">
    <source>
        <dbReference type="ARBA" id="ARBA00023136"/>
    </source>
</evidence>
<evidence type="ECO:0000256" key="4">
    <source>
        <dbReference type="ARBA" id="ARBA00022989"/>
    </source>
</evidence>
<protein>
    <recommendedName>
        <fullName evidence="8">SH3b domain-containing protein</fullName>
    </recommendedName>
</protein>
<evidence type="ECO:0000313" key="10">
    <source>
        <dbReference type="Proteomes" id="UP000826725"/>
    </source>
</evidence>
<dbReference type="EMBL" id="AP024086">
    <property type="protein sequence ID" value="BCL60733.1"/>
    <property type="molecule type" value="Genomic_DNA"/>
</dbReference>
<evidence type="ECO:0000313" key="9">
    <source>
        <dbReference type="EMBL" id="BCL60733.1"/>
    </source>
</evidence>
<keyword evidence="5 7" id="KW-0472">Membrane</keyword>
<dbReference type="Pfam" id="PF08239">
    <property type="entry name" value="SH3_3"/>
    <property type="match status" value="1"/>
</dbReference>
<evidence type="ECO:0000256" key="6">
    <source>
        <dbReference type="SAM" id="Coils"/>
    </source>
</evidence>
<sequence>MYRSLQVIFLILSFFVIFDTCSCLGEEEQQEATGYISDFLVINLRDNIQRPFTVTGVVKSEEEVKIIEENNEYFKVRTQTGKTGWIAKQYVKSALPKSVIIKQLQEKITQLEKKLQGEKDFSSQDDVAVLRDTLKTMKQELDGKNDQIARLSHVSSEGKKIETVVKEKEFILVQLKKLKDTYNNLLEEYTKEKSSLNECHSINSRLKDLQNYYWFGCGALVFLFGILVGKIGGRKKSKFSY</sequence>
<keyword evidence="3" id="KW-0732">Signal</keyword>
<keyword evidence="10" id="KW-1185">Reference proteome</keyword>
<feature type="domain" description="SH3b" evidence="8">
    <location>
        <begin position="31"/>
        <end position="95"/>
    </location>
</feature>
<dbReference type="InterPro" id="IPR003646">
    <property type="entry name" value="SH3-like_bac-type"/>
</dbReference>
<dbReference type="Proteomes" id="UP000826725">
    <property type="component" value="Chromosome"/>
</dbReference>
<dbReference type="AlphaFoldDB" id="A0A8D5FG70"/>
<feature type="coiled-coil region" evidence="6">
    <location>
        <begin position="101"/>
        <end position="195"/>
    </location>
</feature>
<evidence type="ECO:0000256" key="3">
    <source>
        <dbReference type="ARBA" id="ARBA00022729"/>
    </source>
</evidence>
<dbReference type="GO" id="GO:0016020">
    <property type="term" value="C:membrane"/>
    <property type="evidence" value="ECO:0007669"/>
    <property type="project" value="UniProtKB-SubCell"/>
</dbReference>
<dbReference type="PROSITE" id="PS51781">
    <property type="entry name" value="SH3B"/>
    <property type="match status" value="1"/>
</dbReference>
<reference evidence="9" key="1">
    <citation type="submission" date="2020-09" db="EMBL/GenBank/DDBJ databases">
        <title>Desulfogranum mesoprofundum gen. nov., sp. nov., a novel mesophilic, sulfate-reducing chemolithoautotroph isolated from a deep-sea hydrothermal vent chimney in the Suiyo Seamount.</title>
        <authorList>
            <person name="Hashimoto Y."/>
            <person name="Nakagawa S."/>
        </authorList>
    </citation>
    <scope>NUCLEOTIDE SEQUENCE</scope>
    <source>
        <strain evidence="9">KT2</strain>
    </source>
</reference>
<keyword evidence="2 7" id="KW-0812">Transmembrane</keyword>
<dbReference type="NCBIfam" id="TIGR04211">
    <property type="entry name" value="SH3_and_anchor"/>
    <property type="match status" value="1"/>
</dbReference>
<proteinExistence type="predicted"/>
<name>A0A8D5FG70_9BACT</name>
<organism evidence="9 10">
    <name type="scientific">Desulfomarina profundi</name>
    <dbReference type="NCBI Taxonomy" id="2772557"/>
    <lineage>
        <taxon>Bacteria</taxon>
        <taxon>Pseudomonadati</taxon>
        <taxon>Thermodesulfobacteriota</taxon>
        <taxon>Desulfobulbia</taxon>
        <taxon>Desulfobulbales</taxon>
        <taxon>Desulfobulbaceae</taxon>
        <taxon>Desulfomarina</taxon>
    </lineage>
</organism>